<gene>
    <name evidence="2" type="ORF">AC529_17545</name>
</gene>
<feature type="transmembrane region" description="Helical" evidence="1">
    <location>
        <begin position="156"/>
        <end position="176"/>
    </location>
</feature>
<feature type="transmembrane region" description="Helical" evidence="1">
    <location>
        <begin position="70"/>
        <end position="91"/>
    </location>
</feature>
<keyword evidence="3" id="KW-1185">Reference proteome</keyword>
<evidence type="ECO:0000313" key="2">
    <source>
        <dbReference type="EMBL" id="KUP95453.1"/>
    </source>
</evidence>
<feature type="transmembrane region" description="Helical" evidence="1">
    <location>
        <begin position="111"/>
        <end position="144"/>
    </location>
</feature>
<dbReference type="STRING" id="665004.AC529_17545"/>
<evidence type="ECO:0000313" key="3">
    <source>
        <dbReference type="Proteomes" id="UP000074382"/>
    </source>
</evidence>
<proteinExistence type="predicted"/>
<comment type="caution">
    <text evidence="2">The sequence shown here is derived from an EMBL/GenBank/DDBJ whole genome shotgun (WGS) entry which is preliminary data.</text>
</comment>
<reference evidence="3" key="1">
    <citation type="journal article" date="2017" name="Acta Aliment.">
        <title>Plant polysaccharide degrading enzyme system of Thermpbifida cellulosilytica TB100 revealed by de novo genome project data.</title>
        <authorList>
            <person name="Toth A."/>
            <person name="Baka E."/>
            <person name="Luzics S."/>
            <person name="Bata-Vidacs I."/>
            <person name="Nagy I."/>
            <person name="Balint B."/>
            <person name="Herceg R."/>
            <person name="Olasz F."/>
            <person name="Wilk T."/>
            <person name="Nagy T."/>
            <person name="Kriszt B."/>
            <person name="Nagy I."/>
            <person name="Kukolya J."/>
        </authorList>
    </citation>
    <scope>NUCLEOTIDE SEQUENCE [LARGE SCALE GENOMIC DNA]</scope>
    <source>
        <strain evidence="3">TB100</strain>
    </source>
</reference>
<keyword evidence="1" id="KW-0472">Membrane</keyword>
<feature type="transmembrane region" description="Helical" evidence="1">
    <location>
        <begin position="182"/>
        <end position="201"/>
    </location>
</feature>
<dbReference type="EMBL" id="LGEM01000125">
    <property type="protein sequence ID" value="KUP95453.1"/>
    <property type="molecule type" value="Genomic_DNA"/>
</dbReference>
<keyword evidence="1" id="KW-0812">Transmembrane</keyword>
<feature type="transmembrane region" description="Helical" evidence="1">
    <location>
        <begin position="28"/>
        <end position="49"/>
    </location>
</feature>
<sequence>MTSPTVPARRALARAAAMEWTKLASVRTTWWCLGLGVLGMALFALFMGASAADRIAEDPDSAAGFSYSRTVSHGVFYLVQFVVLTLAALAATNEYANGGITATLLAVPRRGVLLAARTAVTAGLSFTAGAGTAALGLGVLWLLVGGHVSPDPGRAAHTVLGAGVCMALLAVLFTGLGTALRGTAGTLAAGFLLLLGLPLVLQLSQTQWLNDLAACLPGLAGIEFYASGDVGFYTAPHDGAVNLWTVLGWAVAAQCVGYAELCARDA</sequence>
<dbReference type="RefSeq" id="WP_083947940.1">
    <property type="nucleotide sequence ID" value="NZ_KQ950180.1"/>
</dbReference>
<name>A0A147KDU1_THECS</name>
<dbReference type="PATRIC" id="fig|665004.4.peg.1189"/>
<accession>A0A147KDU1</accession>
<dbReference type="Proteomes" id="UP000074382">
    <property type="component" value="Unassembled WGS sequence"/>
</dbReference>
<organism evidence="2 3">
    <name type="scientific">Thermobifida cellulosilytica TB100</name>
    <dbReference type="NCBI Taxonomy" id="665004"/>
    <lineage>
        <taxon>Bacteria</taxon>
        <taxon>Bacillati</taxon>
        <taxon>Actinomycetota</taxon>
        <taxon>Actinomycetes</taxon>
        <taxon>Streptosporangiales</taxon>
        <taxon>Nocardiopsidaceae</taxon>
        <taxon>Thermobifida</taxon>
    </lineage>
</organism>
<keyword evidence="1" id="KW-1133">Transmembrane helix</keyword>
<dbReference type="AlphaFoldDB" id="A0A147KDU1"/>
<protein>
    <submittedName>
        <fullName evidence="2">ABC transporter permease</fullName>
    </submittedName>
</protein>
<evidence type="ECO:0000256" key="1">
    <source>
        <dbReference type="SAM" id="Phobius"/>
    </source>
</evidence>